<gene>
    <name evidence="8" type="ORF">L21TH_2399</name>
</gene>
<dbReference type="AlphaFoldDB" id="R1CB81"/>
<dbReference type="Proteomes" id="UP000013378">
    <property type="component" value="Unassembled WGS sequence"/>
</dbReference>
<dbReference type="Pfam" id="PF12698">
    <property type="entry name" value="ABC2_membrane_3"/>
    <property type="match status" value="1"/>
</dbReference>
<evidence type="ECO:0000256" key="6">
    <source>
        <dbReference type="SAM" id="Phobius"/>
    </source>
</evidence>
<proteinExistence type="predicted"/>
<comment type="caution">
    <text evidence="8">The sequence shown here is derived from an EMBL/GenBank/DDBJ whole genome shotgun (WGS) entry which is preliminary data.</text>
</comment>
<dbReference type="PANTHER" id="PTHR30294">
    <property type="entry name" value="MEMBRANE COMPONENT OF ABC TRANSPORTER YHHJ-RELATED"/>
    <property type="match status" value="1"/>
</dbReference>
<dbReference type="OrthoDB" id="266913at2"/>
<dbReference type="RefSeq" id="WP_006316878.1">
    <property type="nucleotide sequence ID" value="NZ_ARZA01000267.1"/>
</dbReference>
<dbReference type="EMBL" id="ARZA01000267">
    <property type="protein sequence ID" value="EOC99564.1"/>
    <property type="molecule type" value="Genomic_DNA"/>
</dbReference>
<feature type="transmembrane region" description="Helical" evidence="6">
    <location>
        <begin position="298"/>
        <end position="316"/>
    </location>
</feature>
<keyword evidence="4 6" id="KW-1133">Transmembrane helix</keyword>
<keyword evidence="2" id="KW-1003">Cell membrane</keyword>
<dbReference type="PANTHER" id="PTHR30294:SF48">
    <property type="entry name" value="LINEARMYCIN RESISTANCE PERMEASE PROTEIN LNRM"/>
    <property type="match status" value="1"/>
</dbReference>
<evidence type="ECO:0000256" key="5">
    <source>
        <dbReference type="ARBA" id="ARBA00023136"/>
    </source>
</evidence>
<feature type="transmembrane region" description="Helical" evidence="6">
    <location>
        <begin position="248"/>
        <end position="265"/>
    </location>
</feature>
<protein>
    <submittedName>
        <fullName evidence="8">ABC-2 type transporter</fullName>
    </submittedName>
</protein>
<sequence length="460" mass="51332">MRVLDLIIKDLKIWLSDKKAIGITILMPIILTTILGGALGSSFAKEGSRNKVDIAIVRKYDAEEETEKFVKTLSNNTMINMDEKSISEVKNSLGDMNIDKIFNDQMLESDEIQKIINYRFMEEDEALKAVENKEVAAVVILPKGFVYDMYINFLTPFRNKVNIDVIGHPDMNISTQIVNGIMTGFSDGVSSIVIGKNVFIETAIANGMGANVFENMEEITEGLTDILEQSAVNINYRKVKGQKPMTGFQYYAVAITAMFILFTAGESSKTLLEEKENLTYQRMVIAGTSKWQIVTGKFFTIFVFSILQIGVMILFTNKVLGVNWGDPLLVGITTACAVFAVAGLGTMLAAITYRNENYKLTEVFQSVIVQILAFLGGSFFPLENFPKFFNTMSYFTLNGLALKAYQKIMLGNGIGKIITSLLGLIAMGIVFTLIATFLLKEKEGWKYVKYNKVKAYEIKE</sequence>
<organism evidence="8 9">
    <name type="scientific">Caldisalinibacter kiritimatiensis</name>
    <dbReference type="NCBI Taxonomy" id="1304284"/>
    <lineage>
        <taxon>Bacteria</taxon>
        <taxon>Bacillati</taxon>
        <taxon>Bacillota</taxon>
        <taxon>Tissierellia</taxon>
        <taxon>Tissierellales</taxon>
        <taxon>Thermohalobacteraceae</taxon>
        <taxon>Caldisalinibacter</taxon>
    </lineage>
</organism>
<evidence type="ECO:0000256" key="4">
    <source>
        <dbReference type="ARBA" id="ARBA00022989"/>
    </source>
</evidence>
<dbReference type="STRING" id="1304284.L21TH_2399"/>
<dbReference type="GO" id="GO:0005886">
    <property type="term" value="C:plasma membrane"/>
    <property type="evidence" value="ECO:0007669"/>
    <property type="project" value="UniProtKB-SubCell"/>
</dbReference>
<reference evidence="8 9" key="1">
    <citation type="journal article" date="2015" name="Geomicrobiol. J.">
        <title>Caldisalinibacter kiritimatiensis gen. nov., sp. nov., a moderately thermohalophilic thiosulfate-reducing bacterium from a hypersaline microbial mat.</title>
        <authorList>
            <person name="Ben Hania W."/>
            <person name="Joseph M."/>
            <person name="Fiebig A."/>
            <person name="Bunk B."/>
            <person name="Klenk H.-P."/>
            <person name="Fardeau M.-L."/>
            <person name="Spring S."/>
        </authorList>
    </citation>
    <scope>NUCLEOTIDE SEQUENCE [LARGE SCALE GENOMIC DNA]</scope>
    <source>
        <strain evidence="8 9">L21-TH-D2</strain>
    </source>
</reference>
<name>R1CB81_9FIRM</name>
<feature type="domain" description="ABC-2 type transporter transmembrane" evidence="7">
    <location>
        <begin position="21"/>
        <end position="436"/>
    </location>
</feature>
<evidence type="ECO:0000256" key="3">
    <source>
        <dbReference type="ARBA" id="ARBA00022692"/>
    </source>
</evidence>
<dbReference type="InterPro" id="IPR013525">
    <property type="entry name" value="ABC2_TM"/>
</dbReference>
<keyword evidence="5 6" id="KW-0472">Membrane</keyword>
<feature type="transmembrane region" description="Helical" evidence="6">
    <location>
        <begin position="363"/>
        <end position="382"/>
    </location>
</feature>
<feature type="transmembrane region" description="Helical" evidence="6">
    <location>
        <begin position="21"/>
        <end position="44"/>
    </location>
</feature>
<feature type="transmembrane region" description="Helical" evidence="6">
    <location>
        <begin position="417"/>
        <end position="439"/>
    </location>
</feature>
<evidence type="ECO:0000313" key="9">
    <source>
        <dbReference type="Proteomes" id="UP000013378"/>
    </source>
</evidence>
<dbReference type="eggNOG" id="COG0842">
    <property type="taxonomic scope" value="Bacteria"/>
</dbReference>
<keyword evidence="9" id="KW-1185">Reference proteome</keyword>
<evidence type="ECO:0000256" key="1">
    <source>
        <dbReference type="ARBA" id="ARBA00004651"/>
    </source>
</evidence>
<evidence type="ECO:0000313" key="8">
    <source>
        <dbReference type="EMBL" id="EOC99564.1"/>
    </source>
</evidence>
<feature type="transmembrane region" description="Helical" evidence="6">
    <location>
        <begin position="328"/>
        <end position="351"/>
    </location>
</feature>
<dbReference type="Gene3D" id="3.40.1710.10">
    <property type="entry name" value="abc type-2 transporter like domain"/>
    <property type="match status" value="1"/>
</dbReference>
<dbReference type="InterPro" id="IPR051449">
    <property type="entry name" value="ABC-2_transporter_component"/>
</dbReference>
<evidence type="ECO:0000259" key="7">
    <source>
        <dbReference type="Pfam" id="PF12698"/>
    </source>
</evidence>
<comment type="subcellular location">
    <subcellularLocation>
        <location evidence="1">Cell membrane</location>
        <topology evidence="1">Multi-pass membrane protein</topology>
    </subcellularLocation>
</comment>
<evidence type="ECO:0000256" key="2">
    <source>
        <dbReference type="ARBA" id="ARBA00022475"/>
    </source>
</evidence>
<keyword evidence="3 6" id="KW-0812">Transmembrane</keyword>
<accession>R1CB81</accession>
<dbReference type="GO" id="GO:0140359">
    <property type="term" value="F:ABC-type transporter activity"/>
    <property type="evidence" value="ECO:0007669"/>
    <property type="project" value="InterPro"/>
</dbReference>